<dbReference type="InterPro" id="IPR036138">
    <property type="entry name" value="PBP_dimer_sf"/>
</dbReference>
<gene>
    <name evidence="18" type="ORF">BN1095_450052</name>
    <name evidence="17" type="ORF">BN1096_560052</name>
    <name evidence="16" type="ORF">BN1097_540054</name>
</gene>
<accession>A0A069ACX0</accession>
<keyword evidence="5 13" id="KW-0812">Transmembrane</keyword>
<evidence type="ECO:0000313" key="16">
    <source>
        <dbReference type="EMBL" id="CDS85811.1"/>
    </source>
</evidence>
<feature type="region of interest" description="Disordered" evidence="12">
    <location>
        <begin position="961"/>
        <end position="992"/>
    </location>
</feature>
<dbReference type="Pfam" id="PF03717">
    <property type="entry name" value="PBP_dimer"/>
    <property type="match status" value="1"/>
</dbReference>
<dbReference type="EMBL" id="LK932392">
    <property type="protein sequence ID" value="CDS85811.1"/>
    <property type="molecule type" value="Genomic_DNA"/>
</dbReference>
<evidence type="ECO:0000259" key="15">
    <source>
        <dbReference type="Pfam" id="PF03717"/>
    </source>
</evidence>
<feature type="domain" description="Penicillin-binding protein dimerisation" evidence="15">
    <location>
        <begin position="53"/>
        <end position="368"/>
    </location>
</feature>
<dbReference type="AlphaFoldDB" id="A0A069ACX0"/>
<proteinExistence type="inferred from homology"/>
<evidence type="ECO:0000256" key="5">
    <source>
        <dbReference type="ARBA" id="ARBA00022692"/>
    </source>
</evidence>
<keyword evidence="7" id="KW-0573">Peptidoglycan synthesis</keyword>
<dbReference type="SUPFAM" id="SSF56519">
    <property type="entry name" value="Penicillin binding protein dimerisation domain"/>
    <property type="match status" value="1"/>
</dbReference>
<keyword evidence="17" id="KW-0328">Glycosyltransferase</keyword>
<dbReference type="Gene3D" id="3.90.1310.10">
    <property type="entry name" value="Penicillin-binding protein 2a (Domain 2)"/>
    <property type="match status" value="2"/>
</dbReference>
<dbReference type="GO" id="GO:0009252">
    <property type="term" value="P:peptidoglycan biosynthetic process"/>
    <property type="evidence" value="ECO:0007669"/>
    <property type="project" value="UniProtKB-KW"/>
</dbReference>
<dbReference type="InterPro" id="IPR001460">
    <property type="entry name" value="PCN-bd_Tpept"/>
</dbReference>
<feature type="compositionally biased region" description="Polar residues" evidence="12">
    <location>
        <begin position="964"/>
        <end position="992"/>
    </location>
</feature>
<sequence length="992" mass="111354">MEENKQVDRLKIIKIVMGVIFLAILVKIIYMTTFKYEYYNELAENKTYKKLAIEAPRGEIKDRYGRLLAGNKNLFTVQVSGNDINKKDANKHSRANEISLKLINLLERNGEEYVDEFPIYVENGKYYYTYDRDIREYKSENGIPNDYNAKESFYYLVDKLISAGILSQEDKRLDATRLQAKLNENGYYPPILVSKWMFTAERDKRDWLASYKIKETKLSAKEAFEKVRNSDALEIDKSLSDEDARKIMVVRDLIKSKGYSQYNPVTIAKDVGETTIAQIEESAMDLVGVSIAVEPVRYYPNGSLASHMLGYVGKMPSTQIESYLQKGYETGDMVGLAGVEKSNESRLRGTDGYKMVKVDALGRISKEIESKKPKSGDTVYLTLDKDLQEVSDNALKQIIEVASKGGTFKSKFGDKPISAYAGKAQSAALIAIDVKNGEVLASSSYPNYDPNKFAKGISTEDYKALQPKNPNDLLAGSPLLNLVTQGEFQPGSSFKMVTSMAALENGLDPNFTINDPGVIMLGKKSFGDYVWNHGRGNHGMTNLYKAIQESCNIYMATIGTGKTWPDGKSIGIDMNANKILEYAKLFGLDQNTGLQDEVEERAGKVPSTEDKLKSTQALLKSNLEREMANDFVDITREKNPKEYEKRINEIVSWAAEKKTPGRVETMNRLKKMNVKEDRIEDVADLAVFSYFNFAKWSTADTFNLAIGQGENAYTPAQISRYVAAIANGGNLVELSVVDRAVSSDYSSVKINDQKKVEKIPFKNPDNLKELTKGMKLVARQGTAKSAFADFPIDVAAKTGTAEKSGKIPTDNEYEYLKSHMSSYNVNLNDAIKLADKMKAEKEKELSLAKEKEIKKKLENKDLKDEERKKLEEELEDGVKVRLEDTDKVNSSYLRKAIKELNPKITDDQIDRFKQDYGSFTWTVAFAPADDPEIAVVCVIPQGDSSVFSLLPTREVIGTYMGLEPTNSKNDNKTNDVNNSSDENINFESQINR</sequence>
<keyword evidence="4" id="KW-1003">Cell membrane</keyword>
<evidence type="ECO:0000256" key="7">
    <source>
        <dbReference type="ARBA" id="ARBA00022984"/>
    </source>
</evidence>
<keyword evidence="8 13" id="KW-1133">Transmembrane helix</keyword>
<dbReference type="GO" id="GO:0071555">
    <property type="term" value="P:cell wall organization"/>
    <property type="evidence" value="ECO:0007669"/>
    <property type="project" value="UniProtKB-KW"/>
</dbReference>
<evidence type="ECO:0000256" key="13">
    <source>
        <dbReference type="SAM" id="Phobius"/>
    </source>
</evidence>
<evidence type="ECO:0000259" key="14">
    <source>
        <dbReference type="Pfam" id="PF00905"/>
    </source>
</evidence>
<keyword evidence="10" id="KW-0961">Cell wall biogenesis/degradation</keyword>
<dbReference type="SUPFAM" id="SSF56601">
    <property type="entry name" value="beta-lactamase/transpeptidase-like"/>
    <property type="match status" value="1"/>
</dbReference>
<dbReference type="GO" id="GO:0016757">
    <property type="term" value="F:glycosyltransferase activity"/>
    <property type="evidence" value="ECO:0007669"/>
    <property type="project" value="UniProtKB-KW"/>
</dbReference>
<dbReference type="GO" id="GO:0008360">
    <property type="term" value="P:regulation of cell shape"/>
    <property type="evidence" value="ECO:0007669"/>
    <property type="project" value="UniProtKB-KW"/>
</dbReference>
<dbReference type="Gene3D" id="1.10.10.1230">
    <property type="entry name" value="Penicillin-binding protein, N-terminal non-catalytic domain, head sub-domain"/>
    <property type="match status" value="1"/>
</dbReference>
<dbReference type="InterPro" id="IPR005311">
    <property type="entry name" value="PBP_dimer"/>
</dbReference>
<evidence type="ECO:0000256" key="1">
    <source>
        <dbReference type="ARBA" id="ARBA00004167"/>
    </source>
</evidence>
<feature type="domain" description="Penicillin-binding protein transpeptidase" evidence="14">
    <location>
        <begin position="429"/>
        <end position="820"/>
    </location>
</feature>
<comment type="subcellular location">
    <subcellularLocation>
        <location evidence="2">Cell membrane</location>
    </subcellularLocation>
    <subcellularLocation>
        <location evidence="1">Membrane</location>
        <topology evidence="1">Single-pass membrane protein</topology>
    </subcellularLocation>
</comment>
<dbReference type="InterPro" id="IPR012338">
    <property type="entry name" value="Beta-lactam/transpept-like"/>
</dbReference>
<dbReference type="PANTHER" id="PTHR30627:SF2">
    <property type="entry name" value="PEPTIDOGLYCAN D,D-TRANSPEPTIDASE MRDA"/>
    <property type="match status" value="1"/>
</dbReference>
<evidence type="ECO:0000256" key="10">
    <source>
        <dbReference type="ARBA" id="ARBA00023316"/>
    </source>
</evidence>
<keyword evidence="11" id="KW-0175">Coiled coil</keyword>
<dbReference type="EC" id="2.4.1.129" evidence="17"/>
<evidence type="ECO:0000256" key="3">
    <source>
        <dbReference type="ARBA" id="ARBA00007171"/>
    </source>
</evidence>
<evidence type="ECO:0000256" key="11">
    <source>
        <dbReference type="SAM" id="Coils"/>
    </source>
</evidence>
<reference evidence="17" key="1">
    <citation type="submission" date="2014-07" db="EMBL/GenBank/DDBJ databases">
        <authorList>
            <person name="Monot Marc"/>
        </authorList>
    </citation>
    <scope>NUCLEOTIDE SEQUENCE</scope>
    <source>
        <strain evidence="18">7032989</strain>
        <strain evidence="16">7032994</strain>
    </source>
</reference>
<comment type="similarity">
    <text evidence="3">Belongs to the transpeptidase family.</text>
</comment>
<dbReference type="EMBL" id="LK933127">
    <property type="protein sequence ID" value="CDT37044.1"/>
    <property type="molecule type" value="Genomic_DNA"/>
</dbReference>
<evidence type="ECO:0000256" key="4">
    <source>
        <dbReference type="ARBA" id="ARBA00022475"/>
    </source>
</evidence>
<evidence type="ECO:0000256" key="6">
    <source>
        <dbReference type="ARBA" id="ARBA00022960"/>
    </source>
</evidence>
<evidence type="ECO:0000313" key="17">
    <source>
        <dbReference type="EMBL" id="CDS86310.1"/>
    </source>
</evidence>
<keyword evidence="6" id="KW-0133">Cell shape</keyword>
<name>A0A069ACX0_CLODI</name>
<evidence type="ECO:0000256" key="9">
    <source>
        <dbReference type="ARBA" id="ARBA00023136"/>
    </source>
</evidence>
<dbReference type="GO" id="GO:0071972">
    <property type="term" value="F:peptidoglycan L,D-transpeptidase activity"/>
    <property type="evidence" value="ECO:0007669"/>
    <property type="project" value="TreeGrafter"/>
</dbReference>
<dbReference type="RefSeq" id="WP_021434993.1">
    <property type="nucleotide sequence ID" value="NZ_BIQI01000005.1"/>
</dbReference>
<evidence type="ECO:0000313" key="18">
    <source>
        <dbReference type="EMBL" id="CDT37044.1"/>
    </source>
</evidence>
<dbReference type="GO" id="GO:0008658">
    <property type="term" value="F:penicillin binding"/>
    <property type="evidence" value="ECO:0007669"/>
    <property type="project" value="InterPro"/>
</dbReference>
<dbReference type="GO" id="GO:0005886">
    <property type="term" value="C:plasma membrane"/>
    <property type="evidence" value="ECO:0007669"/>
    <property type="project" value="UniProtKB-SubCell"/>
</dbReference>
<evidence type="ECO:0000256" key="2">
    <source>
        <dbReference type="ARBA" id="ARBA00004236"/>
    </source>
</evidence>
<evidence type="ECO:0000256" key="12">
    <source>
        <dbReference type="SAM" id="MobiDB-lite"/>
    </source>
</evidence>
<organism evidence="17">
    <name type="scientific">Clostridioides difficile</name>
    <name type="common">Peptoclostridium difficile</name>
    <dbReference type="NCBI Taxonomy" id="1496"/>
    <lineage>
        <taxon>Bacteria</taxon>
        <taxon>Bacillati</taxon>
        <taxon>Bacillota</taxon>
        <taxon>Clostridia</taxon>
        <taxon>Peptostreptococcales</taxon>
        <taxon>Peptostreptococcaceae</taxon>
        <taxon>Clostridioides</taxon>
    </lineage>
</organism>
<feature type="transmembrane region" description="Helical" evidence="13">
    <location>
        <begin position="12"/>
        <end position="30"/>
    </location>
</feature>
<dbReference type="Gene3D" id="3.40.710.10">
    <property type="entry name" value="DD-peptidase/beta-lactamase superfamily"/>
    <property type="match status" value="1"/>
</dbReference>
<dbReference type="InterPro" id="IPR050515">
    <property type="entry name" value="Beta-lactam/transpept"/>
</dbReference>
<dbReference type="EMBL" id="LK932509">
    <property type="protein sequence ID" value="CDS86310.1"/>
    <property type="molecule type" value="Genomic_DNA"/>
</dbReference>
<keyword evidence="17" id="KW-0808">Transferase</keyword>
<keyword evidence="9 13" id="KW-0472">Membrane</keyword>
<evidence type="ECO:0000256" key="8">
    <source>
        <dbReference type="ARBA" id="ARBA00022989"/>
    </source>
</evidence>
<dbReference type="PANTHER" id="PTHR30627">
    <property type="entry name" value="PEPTIDOGLYCAN D,D-TRANSPEPTIDASE"/>
    <property type="match status" value="1"/>
</dbReference>
<feature type="coiled-coil region" evidence="11">
    <location>
        <begin position="824"/>
        <end position="875"/>
    </location>
</feature>
<dbReference type="Pfam" id="PF00905">
    <property type="entry name" value="Transpeptidase"/>
    <property type="match status" value="1"/>
</dbReference>
<protein>
    <submittedName>
        <fullName evidence="16 17">Putative penicillin-binding protein</fullName>
        <ecNumber evidence="17">2.4.1.129</ecNumber>
    </submittedName>
</protein>